<evidence type="ECO:0000256" key="6">
    <source>
        <dbReference type="ARBA" id="ARBA00022840"/>
    </source>
</evidence>
<name>A0A833RUP3_9HYME</name>
<evidence type="ECO:0000256" key="2">
    <source>
        <dbReference type="ARBA" id="ARBA00008887"/>
    </source>
</evidence>
<evidence type="ECO:0000259" key="20">
    <source>
        <dbReference type="Pfam" id="PF18199"/>
    </source>
</evidence>
<dbReference type="InterPro" id="IPR035706">
    <property type="entry name" value="AAA_9"/>
</dbReference>
<dbReference type="Pfam" id="PF12775">
    <property type="entry name" value="AAA_7"/>
    <property type="match status" value="1"/>
</dbReference>
<keyword evidence="10" id="KW-0505">Motor protein</keyword>
<keyword evidence="4" id="KW-0493">Microtubule</keyword>
<evidence type="ECO:0000259" key="15">
    <source>
        <dbReference type="Pfam" id="PF12777"/>
    </source>
</evidence>
<evidence type="ECO:0000256" key="5">
    <source>
        <dbReference type="ARBA" id="ARBA00022741"/>
    </source>
</evidence>
<feature type="domain" description="Dynein heavy chain AAA 5 extension" evidence="18">
    <location>
        <begin position="256"/>
        <end position="374"/>
    </location>
</feature>
<evidence type="ECO:0000313" key="22">
    <source>
        <dbReference type="EMBL" id="KAF3428963.1"/>
    </source>
</evidence>
<gene>
    <name evidence="22" type="ORF">E2986_01288</name>
</gene>
<evidence type="ECO:0000256" key="9">
    <source>
        <dbReference type="ARBA" id="ARBA00023069"/>
    </source>
</evidence>
<dbReference type="PANTHER" id="PTHR22878">
    <property type="entry name" value="DYNEIN HEAVY CHAIN 6, AXONEMAL-LIKE-RELATED"/>
    <property type="match status" value="1"/>
</dbReference>
<dbReference type="Gene3D" id="6.10.140.1060">
    <property type="match status" value="1"/>
</dbReference>
<dbReference type="InterPro" id="IPR024743">
    <property type="entry name" value="Dynein_HC_stalk"/>
</dbReference>
<keyword evidence="11" id="KW-0206">Cytoskeleton</keyword>
<dbReference type="InterPro" id="IPR043160">
    <property type="entry name" value="Dynein_C_barrel"/>
</dbReference>
<evidence type="ECO:0000256" key="3">
    <source>
        <dbReference type="ARBA" id="ARBA00022490"/>
    </source>
</evidence>
<comment type="similarity">
    <text evidence="2">Belongs to the dynein heavy chain family.</text>
</comment>
<keyword evidence="3" id="KW-0963">Cytoplasm</keyword>
<dbReference type="InterPro" id="IPR027417">
    <property type="entry name" value="P-loop_NTPase"/>
</dbReference>
<evidence type="ECO:0000259" key="17">
    <source>
        <dbReference type="Pfam" id="PF12781"/>
    </source>
</evidence>
<dbReference type="GO" id="GO:0005524">
    <property type="term" value="F:ATP binding"/>
    <property type="evidence" value="ECO:0007669"/>
    <property type="project" value="UniProtKB-KW"/>
</dbReference>
<keyword evidence="5" id="KW-0547">Nucleotide-binding</keyword>
<dbReference type="InterPro" id="IPR024317">
    <property type="entry name" value="Dynein_heavy_chain_D4_dom"/>
</dbReference>
<dbReference type="PANTHER" id="PTHR22878:SF73">
    <property type="entry name" value="DYNEIN AXONEMAL HEAVY CHAIN 1"/>
    <property type="match status" value="1"/>
</dbReference>
<dbReference type="Pfam" id="PF12780">
    <property type="entry name" value="AAA_8"/>
    <property type="match status" value="1"/>
</dbReference>
<evidence type="ECO:0000256" key="8">
    <source>
        <dbReference type="ARBA" id="ARBA00023054"/>
    </source>
</evidence>
<keyword evidence="7" id="KW-0243">Dynein</keyword>
<dbReference type="GO" id="GO:0030286">
    <property type="term" value="C:dynein complex"/>
    <property type="evidence" value="ECO:0007669"/>
    <property type="project" value="UniProtKB-KW"/>
</dbReference>
<dbReference type="GO" id="GO:0005930">
    <property type="term" value="C:axoneme"/>
    <property type="evidence" value="ECO:0007669"/>
    <property type="project" value="UniProtKB-SubCell"/>
</dbReference>
<keyword evidence="23" id="KW-1185">Reference proteome</keyword>
<evidence type="ECO:0000259" key="19">
    <source>
        <dbReference type="Pfam" id="PF18198"/>
    </source>
</evidence>
<organism evidence="22 23">
    <name type="scientific">Frieseomelitta varia</name>
    <dbReference type="NCBI Taxonomy" id="561572"/>
    <lineage>
        <taxon>Eukaryota</taxon>
        <taxon>Metazoa</taxon>
        <taxon>Ecdysozoa</taxon>
        <taxon>Arthropoda</taxon>
        <taxon>Hexapoda</taxon>
        <taxon>Insecta</taxon>
        <taxon>Pterygota</taxon>
        <taxon>Neoptera</taxon>
        <taxon>Endopterygota</taxon>
        <taxon>Hymenoptera</taxon>
        <taxon>Apocrita</taxon>
        <taxon>Aculeata</taxon>
        <taxon>Apoidea</taxon>
        <taxon>Anthophila</taxon>
        <taxon>Apidae</taxon>
        <taxon>Frieseomelitta</taxon>
    </lineage>
</organism>
<dbReference type="InterPro" id="IPR026983">
    <property type="entry name" value="DHC"/>
</dbReference>
<feature type="domain" description="Dynein heavy chain region D6 P-loop" evidence="14">
    <location>
        <begin position="1844"/>
        <end position="1957"/>
    </location>
</feature>
<feature type="coiled-coil region" evidence="13">
    <location>
        <begin position="1236"/>
        <end position="1291"/>
    </location>
</feature>
<dbReference type="InterPro" id="IPR041658">
    <property type="entry name" value="AAA_lid_11"/>
</dbReference>
<dbReference type="FunFam" id="1.20.920.30:FF:000002">
    <property type="entry name" value="Dynein axonemal heavy chain 3"/>
    <property type="match status" value="1"/>
</dbReference>
<evidence type="ECO:0000313" key="23">
    <source>
        <dbReference type="Proteomes" id="UP000655588"/>
    </source>
</evidence>
<dbReference type="Proteomes" id="UP000655588">
    <property type="component" value="Unassembled WGS sequence"/>
</dbReference>
<feature type="coiled-coil region" evidence="13">
    <location>
        <begin position="1049"/>
        <end position="1081"/>
    </location>
</feature>
<evidence type="ECO:0000256" key="10">
    <source>
        <dbReference type="ARBA" id="ARBA00023175"/>
    </source>
</evidence>
<dbReference type="GO" id="GO:0007018">
    <property type="term" value="P:microtubule-based movement"/>
    <property type="evidence" value="ECO:0007669"/>
    <property type="project" value="InterPro"/>
</dbReference>
<dbReference type="GO" id="GO:0008569">
    <property type="term" value="F:minus-end-directed microtubule motor activity"/>
    <property type="evidence" value="ECO:0007669"/>
    <property type="project" value="InterPro"/>
</dbReference>
<dbReference type="FunFam" id="1.20.920.20:FF:000001">
    <property type="entry name" value="dynein heavy chain 2, axonemal"/>
    <property type="match status" value="1"/>
</dbReference>
<feature type="domain" description="Dynein heavy chain ATP-binding dynein motor region" evidence="17">
    <location>
        <begin position="1379"/>
        <end position="1600"/>
    </location>
</feature>
<feature type="domain" description="Dynein heavy chain C-terminal" evidence="20">
    <location>
        <begin position="2139"/>
        <end position="2434"/>
    </location>
</feature>
<evidence type="ECO:0008006" key="24">
    <source>
        <dbReference type="Google" id="ProtNLM"/>
    </source>
</evidence>
<dbReference type="Pfam" id="PF18198">
    <property type="entry name" value="AAA_lid_11"/>
    <property type="match status" value="1"/>
</dbReference>
<dbReference type="FunFam" id="1.20.1270.280:FF:000001">
    <property type="entry name" value="dynein heavy chain 7, axonemal"/>
    <property type="match status" value="1"/>
</dbReference>
<keyword evidence="6" id="KW-0067">ATP-binding</keyword>
<evidence type="ECO:0000256" key="4">
    <source>
        <dbReference type="ARBA" id="ARBA00022701"/>
    </source>
</evidence>
<dbReference type="FunFam" id="3.40.50.300:FF:001145">
    <property type="entry name" value="Putative dynein heavy chain"/>
    <property type="match status" value="1"/>
</dbReference>
<protein>
    <recommendedName>
        <fullName evidence="24">Dynein heavy chain</fullName>
    </recommendedName>
</protein>
<dbReference type="Gene3D" id="1.20.920.30">
    <property type="match status" value="1"/>
</dbReference>
<dbReference type="FunFam" id="1.10.8.1220:FF:000001">
    <property type="entry name" value="Dynein axonemal heavy chain 5"/>
    <property type="match status" value="1"/>
</dbReference>
<evidence type="ECO:0000259" key="18">
    <source>
        <dbReference type="Pfam" id="PF17852"/>
    </source>
</evidence>
<dbReference type="Pfam" id="PF03028">
    <property type="entry name" value="Dynein_heavy"/>
    <property type="match status" value="1"/>
</dbReference>
<dbReference type="GO" id="GO:0005874">
    <property type="term" value="C:microtubule"/>
    <property type="evidence" value="ECO:0007669"/>
    <property type="project" value="UniProtKB-KW"/>
</dbReference>
<dbReference type="Gene3D" id="1.20.920.20">
    <property type="match status" value="1"/>
</dbReference>
<dbReference type="InterPro" id="IPR004273">
    <property type="entry name" value="Dynein_heavy_D6_P-loop"/>
</dbReference>
<dbReference type="FunFam" id="1.10.8.720:FF:000001">
    <property type="entry name" value="dynein heavy chain 7, axonemal"/>
    <property type="match status" value="1"/>
</dbReference>
<evidence type="ECO:0000259" key="14">
    <source>
        <dbReference type="Pfam" id="PF03028"/>
    </source>
</evidence>
<feature type="domain" description="Dynein 2 heavy chain 1 cytoplasmic ATPase lid" evidence="21">
    <location>
        <begin position="596"/>
        <end position="687"/>
    </location>
</feature>
<feature type="domain" description="Dynein heavy chain AAA module D4" evidence="16">
    <location>
        <begin position="729"/>
        <end position="990"/>
    </location>
</feature>
<comment type="caution">
    <text evidence="22">The sequence shown here is derived from an EMBL/GenBank/DDBJ whole genome shotgun (WGS) entry which is preliminary data.</text>
</comment>
<feature type="domain" description="Dynein heavy chain AAA lid" evidence="19">
    <location>
        <begin position="1993"/>
        <end position="2132"/>
    </location>
</feature>
<keyword evidence="9" id="KW-0969">Cilium</keyword>
<keyword evidence="8 13" id="KW-0175">Coiled coil</keyword>
<feature type="domain" description="Dynein heavy chain coiled coil stalk" evidence="15">
    <location>
        <begin position="1004"/>
        <end position="1351"/>
    </location>
</feature>
<evidence type="ECO:0000256" key="11">
    <source>
        <dbReference type="ARBA" id="ARBA00023212"/>
    </source>
</evidence>
<evidence type="ECO:0000256" key="12">
    <source>
        <dbReference type="ARBA" id="ARBA00023273"/>
    </source>
</evidence>
<evidence type="ECO:0000259" key="16">
    <source>
        <dbReference type="Pfam" id="PF12780"/>
    </source>
</evidence>
<reference evidence="22" key="1">
    <citation type="submission" date="2019-11" db="EMBL/GenBank/DDBJ databases">
        <title>The nuclear and mitochondrial genomes of Frieseomelitta varia - a highly eusocial stingless bee (Meliponini) with a permanently sterile worker caste.</title>
        <authorList>
            <person name="Freitas F.C.P."/>
            <person name="Lourenco A.P."/>
            <person name="Nunes F.M.F."/>
            <person name="Paschoal A.R."/>
            <person name="Abreu F.C.P."/>
            <person name="Barbin F.O."/>
            <person name="Bataglia L."/>
            <person name="Cardoso-Junior C.A.M."/>
            <person name="Cervoni M.S."/>
            <person name="Silva S.R."/>
            <person name="Dalarmi F."/>
            <person name="Del Lama M.A."/>
            <person name="Depintor T.S."/>
            <person name="Ferreira K.M."/>
            <person name="Goria P.S."/>
            <person name="Jaskot M.C."/>
            <person name="Lago D.C."/>
            <person name="Luna-Lucena D."/>
            <person name="Moda L.M."/>
            <person name="Nascimento L."/>
            <person name="Pedrino M."/>
            <person name="Rabico F.O."/>
            <person name="Sanches F.C."/>
            <person name="Santos D.E."/>
            <person name="Santos C.G."/>
            <person name="Vieira J."/>
            <person name="Lopes T.F."/>
            <person name="Barchuk A.R."/>
            <person name="Hartfelder K."/>
            <person name="Simoes Z.L.P."/>
            <person name="Bitondi M.M.G."/>
            <person name="Pinheiro D.G."/>
        </authorList>
    </citation>
    <scope>NUCLEOTIDE SEQUENCE</scope>
    <source>
        <strain evidence="22">USP_RPSP 00005682</strain>
        <tissue evidence="22">Whole individual</tissue>
    </source>
</reference>
<dbReference type="Gene3D" id="3.40.50.300">
    <property type="entry name" value="P-loop containing nucleotide triphosphate hydrolases"/>
    <property type="match status" value="5"/>
</dbReference>
<dbReference type="FunFam" id="3.40.50.300:FF:000153">
    <property type="entry name" value="Dynein axonemal heavy chain 1"/>
    <property type="match status" value="1"/>
</dbReference>
<dbReference type="Pfam" id="PF12781">
    <property type="entry name" value="AAA_9"/>
    <property type="match status" value="1"/>
</dbReference>
<keyword evidence="12" id="KW-0966">Cell projection</keyword>
<dbReference type="CDD" id="cd22249">
    <property type="entry name" value="UDM1_RNF168_RNF169-like"/>
    <property type="match status" value="1"/>
</dbReference>
<evidence type="ECO:0000259" key="21">
    <source>
        <dbReference type="Pfam" id="PF22597"/>
    </source>
</evidence>
<sequence length="2438" mass="279538">MEYVPCIVQFIIVAVRSLIKPVFHSRLYTTFYNTYMRSEICTCCFIVNYCYDYNCCGYSYFFHCVASEKHAIQIHFFFGQCYQVLKEACTKLKGQLQPSGKPFAPVFTYVLNPKSITLGQLTDGIFSTLLRAGIAAADLNKRWYIFDGPVDAVWIENMNTVLDDNKKLCLTSGEIMKILPTMTMMFEVDNLRVASPATVSRCGMVYLEPEDLGLDSLVNCWLRQLPKVSTLQANKIFIFYTTYTSINMAEHIEGITELTRQFLFPGLKILRSHLREIVNTVDSGMIQSYINLMDFRIGPMAGRDGKPPPSATFQQLIPSLLSPWAAFATVWSLGATSDYNSRLIFNEWVREVQRKYHHSLPFPEDGLVFDYRLHDGGFTDLIDSQDPIPPKWYKWLDDVAPINITPEMKFADIEVPTMDSVRSETLIGYLLINNSDILCVGPTGSGKTLTISTKLSRNMPKKFICDFITFSARTTANQTQDLIDEKLVKRRKDVYGPPLLRKQIIFIDDLNMPALDTYGAQPPIELVRQFMDFQGWYDRKEIGSFRRIVDVNFVGAMGPPGGGRNPITARLLRHFHFIAFPEMEDDAKRHIFGTILNAWLSATPHFGHMLDTFLNTTLNLYTIICQELLPTPHKSHYTFNLRDLSKVFQGMLMMDPTKIEHQKKLLLLWYHENVRVFRDRLVNDEDRKWFDNLLRDMMSKEFECDANEIMEYVLEEFLEDYNASTTTPMKLVLFQDAIDHICRINRILRQPRGNAFLLGMGGSGRQSLTRLASHIQDYTCFQIELSSAYTINDWRDDIKHSMMKAGVQNQLMVFLFSDTQIKDDSMLEDLNSILNNGDVPNIYKGDEMETIFHSMRGHVQEAGLQINRSNLFSAYVKTVRNNLHVVITMSPIGETFRARIRQFPALVNCCTIDWFCPWPEAALQSVAMRFLADIQDESITKDILKSIVRMCQYMHSSVIDASDLFLKELSRHNYVTPTSYLELLSGYGNLLEKKKTEIQMAAYRLSTGLDKLASAEVEVKNMQLLLAEMKPKLEQAARATARMIEKITLDTIEAEKTRAEAKEQEAIAARLKIENQMIRDEAEEDLSKARPMLIAAEKSLKALNRNDITEVKAMKRPPVGVLLVIETICIINNVKPIKIVKNAGRLDAEVKLDYWTPGVQLLADPGHFLYTMENYDKESITEEMINKLKPYIENPDFQPSKIEYVSKACHSLCLWVHAMYNYYFVNLKVKPKMEALAKAEEALVETEKALNAAIQRLKEVEEGIEQLQKLLQEEEDRKAELERQKQLCEDRMGRAVRLIDGLAGEQIRWTSTVAELKKSLKNAVGDILLASGAIAYLTPFTDTYRETLLSSWKKVLGEGVPHTPGSDPVSTLGDQVEIRKWQIEGLPRDMLSVENAVLAMHSKRWPLFIDPQAQANKWIRSLYKDNGISVAKMTDRELLRVLESCVRFGRACLIENIGLELEAGLDPILMRSLFEHGGQWCVKIGENFVPYNSDFRLFLTTRLSNPHYTPEICVKILLVNFALTATGFEDQMLSLVAIQERPDLEQARNALIISNAEMRRELKEIEDRILYRLSVSEGSAVDDMDLILTLEASKLKSEEIKVKMKEAEITQADIDITRSLYIPVAIRARILFFCLSDLQFIDTMYQYSLEWFVEIFNNSILATEKSGEIQTRVENINRKFMFSLFSNVCRSLFEKHKLHFAFLVCVRIRMNDNLIDAIEWRHLLSGPEPLKEVPNPEPKWITPRCWKEIQALENLPNFHGFIDSFKGSSTEFRSVFDAQEAHLTAYPEPWHSKLDDFQKMLLLKCLRPDKVTNAMQLYLAKYLGQEFIEPQTAELSAIYNESSPTTPIVFILSAGTDPAAELYKFADKLKMTAKLRAISLGQGQGPKAEAMLKLSAEHGYWCFFQNCHLAPSWMPELDSLVERLSRARNHRDFRLWLTSAPSPDFPVSILQNSSKMTVEPPRGIKANMFRSYLTQVTEMQSFINSDHPKVQHFKWMVFSLCLFHSVLLERRKFGSLGFNIAYEFTDGDLRICISQLHMFLLEYDTVPFKVLVYTAGHINYGGRITDDWDRRCVLTILQDFYKPEILSTSHKFDEEGYYAQLSDTARFEDYIEYIKTFPLNDDPSMFGMHPNADISFAQAETYACLNTLLALQPRQVGVEAASVEEVTAHLAEDMLSTIPRTFNLAIIQQKYPVLYEESFNTVLLQEAIRYNNLLDVVKMTLVDLLKALKGLVVMSEQLETVLNSLYTNRIPQLWQDKGYPSLKPLGAWFLDLRERIQFLKSWKDKGIPAAFWISGFYFPQAFLTGTLQNFARKYVVSIDTIDFSFQVLKSIPDHRLPDGCVIYGLFLEGCRWDGNYLNESLPKELYTNMPPILLLPEVHHKQPDGIYICPVYKTIDRAGTLSTTGHSTNFVLPMEIPSQQPQAHWIKRGVALICALDY</sequence>
<dbReference type="InterPro" id="IPR054354">
    <property type="entry name" value="DYNC2H1-like_lid"/>
</dbReference>
<proteinExistence type="inferred from homology"/>
<dbReference type="EMBL" id="WNWW01000190">
    <property type="protein sequence ID" value="KAF3428963.1"/>
    <property type="molecule type" value="Genomic_DNA"/>
</dbReference>
<dbReference type="Gene3D" id="1.10.8.720">
    <property type="entry name" value="Region D6 of dynein motor"/>
    <property type="match status" value="1"/>
</dbReference>
<dbReference type="Gene3D" id="1.10.8.1220">
    <property type="match status" value="1"/>
</dbReference>
<dbReference type="FunFam" id="3.10.490.20:FF:000001">
    <property type="entry name" value="dynein heavy chain 7, axonemal"/>
    <property type="match status" value="1"/>
</dbReference>
<dbReference type="Pfam" id="PF12777">
    <property type="entry name" value="MT"/>
    <property type="match status" value="1"/>
</dbReference>
<dbReference type="GO" id="GO:0051959">
    <property type="term" value="F:dynein light intermediate chain binding"/>
    <property type="evidence" value="ECO:0007669"/>
    <property type="project" value="InterPro"/>
</dbReference>
<dbReference type="Pfam" id="PF17852">
    <property type="entry name" value="Dynein_AAA_lid"/>
    <property type="match status" value="1"/>
</dbReference>
<dbReference type="Gene3D" id="3.10.490.20">
    <property type="match status" value="1"/>
</dbReference>
<dbReference type="InterPro" id="IPR041466">
    <property type="entry name" value="Dynein_AAA5_ext"/>
</dbReference>
<evidence type="ECO:0000256" key="13">
    <source>
        <dbReference type="SAM" id="Coils"/>
    </source>
</evidence>
<comment type="subcellular location">
    <subcellularLocation>
        <location evidence="1">Cytoplasm</location>
        <location evidence="1">Cytoskeleton</location>
        <location evidence="1">Cilium axoneme</location>
    </subcellularLocation>
</comment>
<dbReference type="FunFam" id="3.40.50.300:FF:002141">
    <property type="entry name" value="Dynein heavy chain"/>
    <property type="match status" value="1"/>
</dbReference>
<dbReference type="Gene3D" id="1.20.1270.280">
    <property type="match status" value="1"/>
</dbReference>
<evidence type="ECO:0000256" key="1">
    <source>
        <dbReference type="ARBA" id="ARBA00004430"/>
    </source>
</evidence>
<dbReference type="Pfam" id="PF22597">
    <property type="entry name" value="DYN_lid"/>
    <property type="match status" value="1"/>
</dbReference>
<dbReference type="GO" id="GO:0045505">
    <property type="term" value="F:dynein intermediate chain binding"/>
    <property type="evidence" value="ECO:0007669"/>
    <property type="project" value="InterPro"/>
</dbReference>
<evidence type="ECO:0000256" key="7">
    <source>
        <dbReference type="ARBA" id="ARBA00023017"/>
    </source>
</evidence>
<dbReference type="InterPro" id="IPR042219">
    <property type="entry name" value="AAA_lid_11_sf"/>
</dbReference>
<dbReference type="Pfam" id="PF18199">
    <property type="entry name" value="Dynein_C"/>
    <property type="match status" value="1"/>
</dbReference>
<dbReference type="InterPro" id="IPR041228">
    <property type="entry name" value="Dynein_C"/>
</dbReference>
<accession>A0A833RUP3</accession>
<dbReference type="SUPFAM" id="SSF52540">
    <property type="entry name" value="P-loop containing nucleoside triphosphate hydrolases"/>
    <property type="match status" value="2"/>
</dbReference>